<organism evidence="2 3">
    <name type="scientific">Chelonia mydas</name>
    <name type="common">Green sea-turtle</name>
    <name type="synonym">Chelonia agassizi</name>
    <dbReference type="NCBI Taxonomy" id="8469"/>
    <lineage>
        <taxon>Eukaryota</taxon>
        <taxon>Metazoa</taxon>
        <taxon>Chordata</taxon>
        <taxon>Craniata</taxon>
        <taxon>Vertebrata</taxon>
        <taxon>Euteleostomi</taxon>
        <taxon>Archelosauria</taxon>
        <taxon>Testudinata</taxon>
        <taxon>Testudines</taxon>
        <taxon>Cryptodira</taxon>
        <taxon>Durocryptodira</taxon>
        <taxon>Americhelydia</taxon>
        <taxon>Chelonioidea</taxon>
        <taxon>Cheloniidae</taxon>
        <taxon>Chelonia</taxon>
    </lineage>
</organism>
<dbReference type="Proteomes" id="UP000031443">
    <property type="component" value="Unassembled WGS sequence"/>
</dbReference>
<protein>
    <submittedName>
        <fullName evidence="2">Uncharacterized protein</fullName>
    </submittedName>
</protein>
<evidence type="ECO:0000256" key="1">
    <source>
        <dbReference type="SAM" id="MobiDB-lite"/>
    </source>
</evidence>
<dbReference type="EMBL" id="KB540908">
    <property type="protein sequence ID" value="EMP32302.1"/>
    <property type="molecule type" value="Genomic_DNA"/>
</dbReference>
<evidence type="ECO:0000313" key="3">
    <source>
        <dbReference type="Proteomes" id="UP000031443"/>
    </source>
</evidence>
<proteinExistence type="predicted"/>
<dbReference type="AlphaFoldDB" id="M7BW22"/>
<feature type="compositionally biased region" description="Basic and acidic residues" evidence="1">
    <location>
        <begin position="33"/>
        <end position="53"/>
    </location>
</feature>
<accession>M7BW22</accession>
<evidence type="ECO:0000313" key="2">
    <source>
        <dbReference type="EMBL" id="EMP32302.1"/>
    </source>
</evidence>
<keyword evidence="3" id="KW-1185">Reference proteome</keyword>
<reference evidence="3" key="1">
    <citation type="journal article" date="2013" name="Nat. Genet.">
        <title>The draft genomes of soft-shell turtle and green sea turtle yield insights into the development and evolution of the turtle-specific body plan.</title>
        <authorList>
            <person name="Wang Z."/>
            <person name="Pascual-Anaya J."/>
            <person name="Zadissa A."/>
            <person name="Li W."/>
            <person name="Niimura Y."/>
            <person name="Huang Z."/>
            <person name="Li C."/>
            <person name="White S."/>
            <person name="Xiong Z."/>
            <person name="Fang D."/>
            <person name="Wang B."/>
            <person name="Ming Y."/>
            <person name="Chen Y."/>
            <person name="Zheng Y."/>
            <person name="Kuraku S."/>
            <person name="Pignatelli M."/>
            <person name="Herrero J."/>
            <person name="Beal K."/>
            <person name="Nozawa M."/>
            <person name="Li Q."/>
            <person name="Wang J."/>
            <person name="Zhang H."/>
            <person name="Yu L."/>
            <person name="Shigenobu S."/>
            <person name="Wang J."/>
            <person name="Liu J."/>
            <person name="Flicek P."/>
            <person name="Searle S."/>
            <person name="Wang J."/>
            <person name="Kuratani S."/>
            <person name="Yin Y."/>
            <person name="Aken B."/>
            <person name="Zhang G."/>
            <person name="Irie N."/>
        </authorList>
    </citation>
    <scope>NUCLEOTIDE SEQUENCE [LARGE SCALE GENOMIC DNA]</scope>
</reference>
<gene>
    <name evidence="2" type="ORF">UY3_10514</name>
</gene>
<sequence>MLQKGSSCLAICWTPSLTQNGLLGLPPKIPNQHQEEGDGHRNLKTENKEEPRVGNKGMRGNSTTPYRRVHRKRFQIEAIRKAEELSSDKDHGD</sequence>
<feature type="region of interest" description="Disordered" evidence="1">
    <location>
        <begin position="24"/>
        <end position="71"/>
    </location>
</feature>
<name>M7BW22_CHEMY</name>